<dbReference type="Proteomes" id="UP001163328">
    <property type="component" value="Chromosome"/>
</dbReference>
<dbReference type="RefSeq" id="WP_264433589.1">
    <property type="nucleotide sequence ID" value="NZ_CP081495.1"/>
</dbReference>
<evidence type="ECO:0000313" key="2">
    <source>
        <dbReference type="Proteomes" id="UP001163328"/>
    </source>
</evidence>
<proteinExistence type="predicted"/>
<dbReference type="EMBL" id="CP081495">
    <property type="protein sequence ID" value="UYW01173.1"/>
    <property type="molecule type" value="Genomic_DNA"/>
</dbReference>
<gene>
    <name evidence="1" type="ORF">K5I29_12040</name>
</gene>
<evidence type="ECO:0000313" key="1">
    <source>
        <dbReference type="EMBL" id="UYW01173.1"/>
    </source>
</evidence>
<accession>A0ABY6LXV8</accession>
<protein>
    <recommendedName>
        <fullName evidence="3">Lipoprotein</fullName>
    </recommendedName>
</protein>
<name>A0ABY6LXV8_9FLAO</name>
<dbReference type="PROSITE" id="PS51257">
    <property type="entry name" value="PROKAR_LIPOPROTEIN"/>
    <property type="match status" value="1"/>
</dbReference>
<organism evidence="1 2">
    <name type="scientific">Flavobacterium agricola</name>
    <dbReference type="NCBI Taxonomy" id="2870839"/>
    <lineage>
        <taxon>Bacteria</taxon>
        <taxon>Pseudomonadati</taxon>
        <taxon>Bacteroidota</taxon>
        <taxon>Flavobacteriia</taxon>
        <taxon>Flavobacteriales</taxon>
        <taxon>Flavobacteriaceae</taxon>
        <taxon>Flavobacterium</taxon>
    </lineage>
</organism>
<sequence length="177" mass="20338">MKKIFGVFCILLFATSCDTVKTFLDTKEGLDYKTKIKSDCPSDGTCELMVFKNSSLQIQSDGLGQSFYDMVFDSEKTVIMYEYKRNNENNFQDGDLTERIVFEVRNNVTEFVVEDLELSNLVMFYERHCFCKGETGLFPINKGKLYVNNVGNALEIKIDIEDVDIPFSISYLEAQIK</sequence>
<reference evidence="1" key="1">
    <citation type="submission" date="2021-08" db="EMBL/GenBank/DDBJ databases">
        <title>Flavobacterium sp. strain CC-SYL302.</title>
        <authorList>
            <person name="Lin S.-Y."/>
            <person name="Lee T.-H."/>
            <person name="Young C.-C."/>
        </authorList>
    </citation>
    <scope>NUCLEOTIDE SEQUENCE</scope>
    <source>
        <strain evidence="1">CC-SYL302</strain>
    </source>
</reference>
<keyword evidence="2" id="KW-1185">Reference proteome</keyword>
<evidence type="ECO:0008006" key="3">
    <source>
        <dbReference type="Google" id="ProtNLM"/>
    </source>
</evidence>